<accession>A0A0L6UJN1</accession>
<evidence type="ECO:0000256" key="2">
    <source>
        <dbReference type="SAM" id="Phobius"/>
    </source>
</evidence>
<protein>
    <submittedName>
        <fullName evidence="3">Uncharacterized protein</fullName>
    </submittedName>
</protein>
<comment type="caution">
    <text evidence="3">The sequence shown here is derived from an EMBL/GenBank/DDBJ whole genome shotgun (WGS) entry which is preliminary data.</text>
</comment>
<keyword evidence="4" id="KW-1185">Reference proteome</keyword>
<dbReference type="Proteomes" id="UP000037035">
    <property type="component" value="Unassembled WGS sequence"/>
</dbReference>
<keyword evidence="2" id="KW-0812">Transmembrane</keyword>
<feature type="compositionally biased region" description="Polar residues" evidence="1">
    <location>
        <begin position="517"/>
        <end position="526"/>
    </location>
</feature>
<feature type="region of interest" description="Disordered" evidence="1">
    <location>
        <begin position="497"/>
        <end position="582"/>
    </location>
</feature>
<evidence type="ECO:0000313" key="4">
    <source>
        <dbReference type="Proteomes" id="UP000037035"/>
    </source>
</evidence>
<evidence type="ECO:0000313" key="3">
    <source>
        <dbReference type="EMBL" id="KNZ48756.1"/>
    </source>
</evidence>
<feature type="transmembrane region" description="Helical" evidence="2">
    <location>
        <begin position="469"/>
        <end position="486"/>
    </location>
</feature>
<gene>
    <name evidence="3" type="ORF">VP01_542g3</name>
</gene>
<proteinExistence type="predicted"/>
<dbReference type="AlphaFoldDB" id="A0A0L6UJN1"/>
<organism evidence="3 4">
    <name type="scientific">Puccinia sorghi</name>
    <dbReference type="NCBI Taxonomy" id="27349"/>
    <lineage>
        <taxon>Eukaryota</taxon>
        <taxon>Fungi</taxon>
        <taxon>Dikarya</taxon>
        <taxon>Basidiomycota</taxon>
        <taxon>Pucciniomycotina</taxon>
        <taxon>Pucciniomycetes</taxon>
        <taxon>Pucciniales</taxon>
        <taxon>Pucciniaceae</taxon>
        <taxon>Puccinia</taxon>
    </lineage>
</organism>
<evidence type="ECO:0000256" key="1">
    <source>
        <dbReference type="SAM" id="MobiDB-lite"/>
    </source>
</evidence>
<dbReference type="VEuPathDB" id="FungiDB:VP01_542g3"/>
<reference evidence="3 4" key="1">
    <citation type="submission" date="2015-08" db="EMBL/GenBank/DDBJ databases">
        <title>Next Generation Sequencing and Analysis of the Genome of Puccinia sorghi L Schw, the Causal Agent of Maize Common Rust.</title>
        <authorList>
            <person name="Rochi L."/>
            <person name="Burguener G."/>
            <person name="Darino M."/>
            <person name="Turjanski A."/>
            <person name="Kreff E."/>
            <person name="Dieguez M.J."/>
            <person name="Sacco F."/>
        </authorList>
    </citation>
    <scope>NUCLEOTIDE SEQUENCE [LARGE SCALE GENOMIC DNA]</scope>
    <source>
        <strain evidence="3 4">RO10H11247</strain>
    </source>
</reference>
<keyword evidence="2" id="KW-1133">Transmembrane helix</keyword>
<name>A0A0L6UJN1_9BASI</name>
<feature type="compositionally biased region" description="Basic and acidic residues" evidence="1">
    <location>
        <begin position="528"/>
        <end position="539"/>
    </location>
</feature>
<sequence>MKNNLIFKQFDPQLTLAAWVLKMKPIPGAGGTSGGSHLQHQYIYISLLQASSTPLKSTYHFNPSYDLEPLVNISKSLLSRLVIKMGWDKMFEFHSVGRCFIFILIHPISSYVNLERLESLNSAIFIFAFKLQASSTISCCLFHEIQHFWALKEVMDLMNKQSNHPYISTHFLTYLNGWLDKESEFSWMNSYKHPSFFLSLEPNTFHVLCKVFIMTTPFFWWIFFCAAAFCLVTLLKHLVSRHSLALQKEVNLTLNDFTASDQFNQYGYCGRFFPPGAVASTGRNSTGGGVASRKYGKADVAPDGQTSDRIFQPRHASWFAQQLRSGHTWMQPTQHPTNRSQQRRVVLHWLVSQLFSCCSFLSILYPRSIAARQQLSQHVFSRYINHPRPSQAGQPSPIHISSAPSFLPSNFLLALSLKLSRVSYYFLSNTLASISSLSTTITQPISLYLTSGFILLLLVSLFSPYTPSIQIFFLIVIFSFLVPINADRCKLHRDSRGRSLAMDGQGAAGTYEENRLTGATMTQFRASQEARDRAQRTNRTDGQAAANLPTGPAEQAGAPAPREGTPAGHGRPQTNQPAPTPQQQALLRAVDLLRNPPQPQPARHPRILALIRGGDAQPSRGLGSPPRPPQIARGLLARRSLRAFVPLPRPPRRNRRTRPMGEARLRRLQALRDPFIRLTRKHPATDRSRFLYPTISAFLSFLPLSSSFMKSPNARLSFSSRYCLKFVPFSKMSEPHELRSLGCELPAALHDTYAPPVSLSAPNHKEGAIRINGEARTLCSPLASEEDGFFFVLDIDQALRHKRKPATGLHMERRWLKTMKALDEVTGETPIECYVGMTSALASSAHSTLQPAWWKSRVRRVSPSLSLCTSHRHKTCVCDFHFLSLVSLNNMSLPSYQTPFLLYPPDYSFLPPPSGPCI</sequence>
<feature type="transmembrane region" description="Helical" evidence="2">
    <location>
        <begin position="345"/>
        <end position="365"/>
    </location>
</feature>
<feature type="compositionally biased region" description="Low complexity" evidence="1">
    <location>
        <begin position="572"/>
        <end position="582"/>
    </location>
</feature>
<feature type="transmembrane region" description="Helical" evidence="2">
    <location>
        <begin position="445"/>
        <end position="463"/>
    </location>
</feature>
<dbReference type="EMBL" id="LAVV01010642">
    <property type="protein sequence ID" value="KNZ48756.1"/>
    <property type="molecule type" value="Genomic_DNA"/>
</dbReference>
<feature type="transmembrane region" description="Helical" evidence="2">
    <location>
        <begin position="218"/>
        <end position="239"/>
    </location>
</feature>
<keyword evidence="2" id="KW-0472">Membrane</keyword>
<feature type="region of interest" description="Disordered" evidence="1">
    <location>
        <begin position="283"/>
        <end position="306"/>
    </location>
</feature>